<evidence type="ECO:0000313" key="1">
    <source>
        <dbReference type="EMBL" id="SNV21735.1"/>
    </source>
</evidence>
<evidence type="ECO:0000313" key="2">
    <source>
        <dbReference type="Proteomes" id="UP000242637"/>
    </source>
</evidence>
<dbReference type="AlphaFoldDB" id="A0A239VHS7"/>
<sequence>MGADCCGWGVVFVVAGQEEGSVGVRVWLRDGRREDFGHPRDGQWTARRDDFSGVLLVAYVRAGVFEEVRRFYRSDEWRRVEIS</sequence>
<dbReference type="EMBL" id="LT906453">
    <property type="protein sequence ID" value="SNV21735.1"/>
    <property type="molecule type" value="Genomic_DNA"/>
</dbReference>
<accession>A0A239VHS7</accession>
<dbReference type="KEGG" id="dco:SAMEA4475696_1329"/>
<keyword evidence="2" id="KW-1185">Reference proteome</keyword>
<name>A0A239VHS7_9MICO</name>
<proteinExistence type="predicted"/>
<gene>
    <name evidence="1" type="ORF">SAMEA4475696_01329</name>
</gene>
<dbReference type="Proteomes" id="UP000242637">
    <property type="component" value="Chromosome 1"/>
</dbReference>
<protein>
    <submittedName>
        <fullName evidence="1">Uncharacterized protein</fullName>
    </submittedName>
</protein>
<reference evidence="1 2" key="1">
    <citation type="submission" date="2017-06" db="EMBL/GenBank/DDBJ databases">
        <authorList>
            <consortium name="Pathogen Informatics"/>
        </authorList>
    </citation>
    <scope>NUCLEOTIDE SEQUENCE [LARGE SCALE GENOMIC DNA]</scope>
    <source>
        <strain evidence="1 2">NCTC13039</strain>
    </source>
</reference>
<organism evidence="1 2">
    <name type="scientific">Dermatophilus congolensis</name>
    <dbReference type="NCBI Taxonomy" id="1863"/>
    <lineage>
        <taxon>Bacteria</taxon>
        <taxon>Bacillati</taxon>
        <taxon>Actinomycetota</taxon>
        <taxon>Actinomycetes</taxon>
        <taxon>Micrococcales</taxon>
        <taxon>Dermatophilaceae</taxon>
        <taxon>Dermatophilus</taxon>
    </lineage>
</organism>